<name>D8LUA0_ECTSI</name>
<accession>D8LUA0</accession>
<reference evidence="2 3" key="1">
    <citation type="journal article" date="2010" name="Nature">
        <title>The Ectocarpus genome and the independent evolution of multicellularity in brown algae.</title>
        <authorList>
            <person name="Cock J.M."/>
            <person name="Sterck L."/>
            <person name="Rouze P."/>
            <person name="Scornet D."/>
            <person name="Allen A.E."/>
            <person name="Amoutzias G."/>
            <person name="Anthouard V."/>
            <person name="Artiguenave F."/>
            <person name="Aury J.M."/>
            <person name="Badger J.H."/>
            <person name="Beszteri B."/>
            <person name="Billiau K."/>
            <person name="Bonnet E."/>
            <person name="Bothwell J.H."/>
            <person name="Bowler C."/>
            <person name="Boyen C."/>
            <person name="Brownlee C."/>
            <person name="Carrano C.J."/>
            <person name="Charrier B."/>
            <person name="Cho G.Y."/>
            <person name="Coelho S.M."/>
            <person name="Collen J."/>
            <person name="Corre E."/>
            <person name="Da Silva C."/>
            <person name="Delage L."/>
            <person name="Delaroque N."/>
            <person name="Dittami S.M."/>
            <person name="Doulbeau S."/>
            <person name="Elias M."/>
            <person name="Farnham G."/>
            <person name="Gachon C.M."/>
            <person name="Gschloessl B."/>
            <person name="Heesch S."/>
            <person name="Jabbari K."/>
            <person name="Jubin C."/>
            <person name="Kawai H."/>
            <person name="Kimura K."/>
            <person name="Kloareg B."/>
            <person name="Kupper F.C."/>
            <person name="Lang D."/>
            <person name="Le Bail A."/>
            <person name="Leblanc C."/>
            <person name="Lerouge P."/>
            <person name="Lohr M."/>
            <person name="Lopez P.J."/>
            <person name="Martens C."/>
            <person name="Maumus F."/>
            <person name="Michel G."/>
            <person name="Miranda-Saavedra D."/>
            <person name="Morales J."/>
            <person name="Moreau H."/>
            <person name="Motomura T."/>
            <person name="Nagasato C."/>
            <person name="Napoli C.A."/>
            <person name="Nelson D.R."/>
            <person name="Nyvall-Collen P."/>
            <person name="Peters A.F."/>
            <person name="Pommier C."/>
            <person name="Potin P."/>
            <person name="Poulain J."/>
            <person name="Quesneville H."/>
            <person name="Read B."/>
            <person name="Rensing S.A."/>
            <person name="Ritter A."/>
            <person name="Rousvoal S."/>
            <person name="Samanta M."/>
            <person name="Samson G."/>
            <person name="Schroeder D.C."/>
            <person name="Segurens B."/>
            <person name="Strittmatter M."/>
            <person name="Tonon T."/>
            <person name="Tregear J.W."/>
            <person name="Valentin K."/>
            <person name="von Dassow P."/>
            <person name="Yamagishi T."/>
            <person name="Van de Peer Y."/>
            <person name="Wincker P."/>
        </authorList>
    </citation>
    <scope>NUCLEOTIDE SEQUENCE [LARGE SCALE GENOMIC DNA]</scope>
    <source>
        <strain evidence="3">Ec32 / CCAP1310/4</strain>
    </source>
</reference>
<feature type="compositionally biased region" description="Low complexity" evidence="1">
    <location>
        <begin position="111"/>
        <end position="127"/>
    </location>
</feature>
<organism evidence="2 3">
    <name type="scientific">Ectocarpus siliculosus</name>
    <name type="common">Brown alga</name>
    <name type="synonym">Conferva siliculosa</name>
    <dbReference type="NCBI Taxonomy" id="2880"/>
    <lineage>
        <taxon>Eukaryota</taxon>
        <taxon>Sar</taxon>
        <taxon>Stramenopiles</taxon>
        <taxon>Ochrophyta</taxon>
        <taxon>PX clade</taxon>
        <taxon>Phaeophyceae</taxon>
        <taxon>Ectocarpales</taxon>
        <taxon>Ectocarpaceae</taxon>
        <taxon>Ectocarpus</taxon>
    </lineage>
</organism>
<keyword evidence="3" id="KW-1185">Reference proteome</keyword>
<gene>
    <name evidence="2" type="ORF">Esi_0099_0042</name>
</gene>
<evidence type="ECO:0000313" key="2">
    <source>
        <dbReference type="EMBL" id="CBN75441.1"/>
    </source>
</evidence>
<evidence type="ECO:0000313" key="3">
    <source>
        <dbReference type="Proteomes" id="UP000002630"/>
    </source>
</evidence>
<dbReference type="EMBL" id="FN649232">
    <property type="protein sequence ID" value="CBN75441.1"/>
    <property type="molecule type" value="Genomic_DNA"/>
</dbReference>
<protein>
    <submittedName>
        <fullName evidence="2">Uncharacterized protein</fullName>
    </submittedName>
</protein>
<sequence length="185" mass="18996">MFPVEVKVEAECSANSACQARGLTQEKLCCPTKDDGWLGCCPSGDGVPEGGDDSEDDKKEHKAEVAVDPQALCSANQGCATLEGACCPTQQGVYLGCCGSVHVSGRKHFNSSAPSPTPTKTSSSKPAGGEVKVDGGMDDDDDDDDDEEGPGDDRDCANHPGCSALQGACCPSPDGTMLSCCSDRL</sequence>
<dbReference type="AlphaFoldDB" id="D8LUA0"/>
<dbReference type="EMBL" id="FN649742">
    <property type="protein sequence ID" value="CBN75441.1"/>
    <property type="molecule type" value="Genomic_DNA"/>
</dbReference>
<proteinExistence type="predicted"/>
<evidence type="ECO:0000256" key="1">
    <source>
        <dbReference type="SAM" id="MobiDB-lite"/>
    </source>
</evidence>
<dbReference type="OrthoDB" id="49252at2759"/>
<dbReference type="InParanoid" id="D8LUA0"/>
<feature type="compositionally biased region" description="Acidic residues" evidence="1">
    <location>
        <begin position="136"/>
        <end position="150"/>
    </location>
</feature>
<dbReference type="Proteomes" id="UP000002630">
    <property type="component" value="Linkage Group LG17"/>
</dbReference>
<feature type="region of interest" description="Disordered" evidence="1">
    <location>
        <begin position="108"/>
        <end position="156"/>
    </location>
</feature>